<dbReference type="RefSeq" id="WP_133799528.1">
    <property type="nucleotide sequence ID" value="NZ_SNWQ01000003.1"/>
</dbReference>
<dbReference type="SUPFAM" id="SSF51735">
    <property type="entry name" value="NAD(P)-binding Rossmann-fold domains"/>
    <property type="match status" value="1"/>
</dbReference>
<dbReference type="GO" id="GO:0016491">
    <property type="term" value="F:oxidoreductase activity"/>
    <property type="evidence" value="ECO:0007669"/>
    <property type="project" value="UniProtKB-KW"/>
</dbReference>
<dbReference type="Pfam" id="PF01408">
    <property type="entry name" value="GFO_IDH_MocA"/>
    <property type="match status" value="1"/>
</dbReference>
<comment type="caution">
    <text evidence="5">The sequence shown here is derived from an EMBL/GenBank/DDBJ whole genome shotgun (WGS) entry which is preliminary data.</text>
</comment>
<dbReference type="PANTHER" id="PTHR22604">
    <property type="entry name" value="OXIDOREDUCTASES"/>
    <property type="match status" value="1"/>
</dbReference>
<protein>
    <submittedName>
        <fullName evidence="5">Putative dehydrogenase</fullName>
    </submittedName>
</protein>
<evidence type="ECO:0000259" key="3">
    <source>
        <dbReference type="Pfam" id="PF01408"/>
    </source>
</evidence>
<dbReference type="InterPro" id="IPR000683">
    <property type="entry name" value="Gfo/Idh/MocA-like_OxRdtase_N"/>
</dbReference>
<evidence type="ECO:0000256" key="2">
    <source>
        <dbReference type="ARBA" id="ARBA00023002"/>
    </source>
</evidence>
<comment type="similarity">
    <text evidence="1">Belongs to the Gfo/Idh/MocA family.</text>
</comment>
<feature type="domain" description="Gfo/Idh/MocA-like oxidoreductase N-terminal" evidence="3">
    <location>
        <begin position="19"/>
        <end position="135"/>
    </location>
</feature>
<name>A0A4R6KJW2_9ACTN</name>
<accession>A0A4R6KJW2</accession>
<dbReference type="Gene3D" id="3.30.360.10">
    <property type="entry name" value="Dihydrodipicolinate Reductase, domain 2"/>
    <property type="match status" value="1"/>
</dbReference>
<dbReference type="OrthoDB" id="9815825at2"/>
<evidence type="ECO:0000256" key="1">
    <source>
        <dbReference type="ARBA" id="ARBA00010928"/>
    </source>
</evidence>
<feature type="domain" description="GFO/IDH/MocA-like oxidoreductase" evidence="4">
    <location>
        <begin position="149"/>
        <end position="262"/>
    </location>
</feature>
<dbReference type="AlphaFoldDB" id="A0A4R6KJW2"/>
<dbReference type="SUPFAM" id="SSF55347">
    <property type="entry name" value="Glyceraldehyde-3-phosphate dehydrogenase-like, C-terminal domain"/>
    <property type="match status" value="1"/>
</dbReference>
<keyword evidence="2" id="KW-0560">Oxidoreductase</keyword>
<dbReference type="PANTHER" id="PTHR22604:SF105">
    <property type="entry name" value="TRANS-1,2-DIHYDROBENZENE-1,2-DIOL DEHYDROGENASE"/>
    <property type="match status" value="1"/>
</dbReference>
<sequence length="350" mass="36746">MTGTLPVPRLIDPSDVPPLRWGIIGTGWIATRFTRALHTHTTQRIVAVAARSTERSLGFAAEHDIEKVSPTAEALVSDPSVDVVYIATPHSSHREFALLAIAAGKHVLVEKPFAMSAVEAGEIVAAARAASVFAMEAMWTRYLPQTDIVRQLLADGALGDVHLVTADFGFSAPFDPSSRMWDPALGGGALLDAGVYPISFASFAIGEPRGVRASGAMTSTGVDARAAVLLETASGAQALLATSMVSKLPTRAMVIGSEGRVEVMSSFFAPSGVTLTEHSNATEEALTWVDDTFEESYDALSYQANALASYVAAGLTESPLHSLDETVSVLATIDEARAQVLASARPPVAA</sequence>
<reference evidence="5 6" key="1">
    <citation type="submission" date="2019-03" db="EMBL/GenBank/DDBJ databases">
        <title>Genomic Encyclopedia of Type Strains, Phase III (KMG-III): the genomes of soil and plant-associated and newly described type strains.</title>
        <authorList>
            <person name="Whitman W."/>
        </authorList>
    </citation>
    <scope>NUCLEOTIDE SEQUENCE [LARGE SCALE GENOMIC DNA]</scope>
    <source>
        <strain evidence="5 6">VKM Ac-2527</strain>
    </source>
</reference>
<dbReference type="InterPro" id="IPR050984">
    <property type="entry name" value="Gfo/Idh/MocA_domain"/>
</dbReference>
<organism evidence="5 6">
    <name type="scientific">Kribbella caucasensis</name>
    <dbReference type="NCBI Taxonomy" id="2512215"/>
    <lineage>
        <taxon>Bacteria</taxon>
        <taxon>Bacillati</taxon>
        <taxon>Actinomycetota</taxon>
        <taxon>Actinomycetes</taxon>
        <taxon>Propionibacteriales</taxon>
        <taxon>Kribbellaceae</taxon>
        <taxon>Kribbella</taxon>
    </lineage>
</organism>
<evidence type="ECO:0000313" key="5">
    <source>
        <dbReference type="EMBL" id="TDO51608.1"/>
    </source>
</evidence>
<keyword evidence="6" id="KW-1185">Reference proteome</keyword>
<dbReference type="Pfam" id="PF22725">
    <property type="entry name" value="GFO_IDH_MocA_C3"/>
    <property type="match status" value="1"/>
</dbReference>
<proteinExistence type="inferred from homology"/>
<evidence type="ECO:0000313" key="6">
    <source>
        <dbReference type="Proteomes" id="UP000295388"/>
    </source>
</evidence>
<dbReference type="InterPro" id="IPR036291">
    <property type="entry name" value="NAD(P)-bd_dom_sf"/>
</dbReference>
<evidence type="ECO:0000259" key="4">
    <source>
        <dbReference type="Pfam" id="PF22725"/>
    </source>
</evidence>
<dbReference type="Gene3D" id="3.40.50.720">
    <property type="entry name" value="NAD(P)-binding Rossmann-like Domain"/>
    <property type="match status" value="1"/>
</dbReference>
<dbReference type="Proteomes" id="UP000295388">
    <property type="component" value="Unassembled WGS sequence"/>
</dbReference>
<gene>
    <name evidence="5" type="ORF">EV643_103347</name>
</gene>
<dbReference type="InterPro" id="IPR055170">
    <property type="entry name" value="GFO_IDH_MocA-like_dom"/>
</dbReference>
<dbReference type="EMBL" id="SNWQ01000003">
    <property type="protein sequence ID" value="TDO51608.1"/>
    <property type="molecule type" value="Genomic_DNA"/>
</dbReference>
<dbReference type="GO" id="GO:0000166">
    <property type="term" value="F:nucleotide binding"/>
    <property type="evidence" value="ECO:0007669"/>
    <property type="project" value="InterPro"/>
</dbReference>